<feature type="compositionally biased region" description="Polar residues" evidence="1">
    <location>
        <begin position="44"/>
        <end position="53"/>
    </location>
</feature>
<dbReference type="Pfam" id="PF05347">
    <property type="entry name" value="Complex1_LYR"/>
    <property type="match status" value="1"/>
</dbReference>
<proteinExistence type="predicted"/>
<dbReference type="Proteomes" id="UP000078240">
    <property type="component" value="Unassembled WGS sequence"/>
</dbReference>
<feature type="compositionally biased region" description="Low complexity" evidence="1">
    <location>
        <begin position="54"/>
        <end position="77"/>
    </location>
</feature>
<evidence type="ECO:0000256" key="1">
    <source>
        <dbReference type="SAM" id="MobiDB-lite"/>
    </source>
</evidence>
<protein>
    <submittedName>
        <fullName evidence="3">Complex 1 protein (LYR family) domain-containing protein</fullName>
    </submittedName>
</protein>
<organism evidence="3 4">
    <name type="scientific">Purpureocillium lilacinum</name>
    <name type="common">Paecilomyces lilacinus</name>
    <dbReference type="NCBI Taxonomy" id="33203"/>
    <lineage>
        <taxon>Eukaryota</taxon>
        <taxon>Fungi</taxon>
        <taxon>Dikarya</taxon>
        <taxon>Ascomycota</taxon>
        <taxon>Pezizomycotina</taxon>
        <taxon>Sordariomycetes</taxon>
        <taxon>Hypocreomycetidae</taxon>
        <taxon>Hypocreales</taxon>
        <taxon>Ophiocordycipitaceae</taxon>
        <taxon>Purpureocillium</taxon>
    </lineage>
</organism>
<evidence type="ECO:0000313" key="3">
    <source>
        <dbReference type="EMBL" id="OAQ81569.1"/>
    </source>
</evidence>
<feature type="region of interest" description="Disordered" evidence="1">
    <location>
        <begin position="37"/>
        <end position="114"/>
    </location>
</feature>
<dbReference type="AlphaFoldDB" id="A0A179GWQ4"/>
<name>A0A179GWQ4_PURLI</name>
<gene>
    <name evidence="3" type="ORF">VFPBJ_04153</name>
</gene>
<reference evidence="3 4" key="1">
    <citation type="submission" date="2016-01" db="EMBL/GenBank/DDBJ databases">
        <title>Biosynthesis of antibiotic leucinostatins and their inhibition on Phytophthora in bio-control Purpureocillium lilacinum.</title>
        <authorList>
            <person name="Wang G."/>
            <person name="Liu Z."/>
            <person name="Lin R."/>
            <person name="Li E."/>
            <person name="Mao Z."/>
            <person name="Ling J."/>
            <person name="Yin W."/>
            <person name="Xie B."/>
        </authorList>
    </citation>
    <scope>NUCLEOTIDE SEQUENCE [LARGE SCALE GENOMIC DNA]</scope>
    <source>
        <strain evidence="3">PLBJ-1</strain>
    </source>
</reference>
<dbReference type="InterPro" id="IPR008011">
    <property type="entry name" value="Complex1_LYR_dom"/>
</dbReference>
<accession>A0A179GWQ4</accession>
<feature type="domain" description="Complex 1 LYR protein" evidence="2">
    <location>
        <begin position="8"/>
        <end position="28"/>
    </location>
</feature>
<evidence type="ECO:0000313" key="4">
    <source>
        <dbReference type="Proteomes" id="UP000078240"/>
    </source>
</evidence>
<evidence type="ECO:0000259" key="2">
    <source>
        <dbReference type="Pfam" id="PF05347"/>
    </source>
</evidence>
<comment type="caution">
    <text evidence="3">The sequence shown here is derived from an EMBL/GenBank/DDBJ whole genome shotgun (WGS) entry which is preliminary data.</text>
</comment>
<sequence length="128" mass="13576">MRLSGLQKEVLALYRQCLRESRKKPQVRARGCTLKTLPGKTLTAGPSSQRTCPLTSVTLPPSSSSSARAVGSSTSTRPPASRMSGEAGDDGSPPPASWPKRAVMSTRQRRRPALTHAMAHRLALVGAG</sequence>
<dbReference type="EMBL" id="LSBH01000003">
    <property type="protein sequence ID" value="OAQ81569.1"/>
    <property type="molecule type" value="Genomic_DNA"/>
</dbReference>